<gene>
    <name evidence="3" type="ORF">RH061_10460</name>
</gene>
<dbReference type="NCBIfam" id="TIGR02679">
    <property type="entry name" value="TIGR02679 family protein"/>
    <property type="match status" value="1"/>
</dbReference>
<dbReference type="RefSeq" id="WP_311075883.1">
    <property type="nucleotide sequence ID" value="NZ_CP134494.1"/>
</dbReference>
<protein>
    <submittedName>
        <fullName evidence="3">TIGR02679 family protein</fullName>
    </submittedName>
</protein>
<dbReference type="Proteomes" id="UP001303324">
    <property type="component" value="Chromosome"/>
</dbReference>
<feature type="domain" description="Conserved hypothetical protein CHP02679 N terminus" evidence="2">
    <location>
        <begin position="32"/>
        <end position="248"/>
    </location>
</feature>
<accession>A0ABY9VV54</accession>
<feature type="domain" description="DUF2399" evidence="1">
    <location>
        <begin position="270"/>
        <end position="422"/>
    </location>
</feature>
<dbReference type="EMBL" id="CP134494">
    <property type="protein sequence ID" value="WNF24871.1"/>
    <property type="molecule type" value="Genomic_DNA"/>
</dbReference>
<evidence type="ECO:0000313" key="4">
    <source>
        <dbReference type="Proteomes" id="UP001303324"/>
    </source>
</evidence>
<evidence type="ECO:0000259" key="1">
    <source>
        <dbReference type="Pfam" id="PF09664"/>
    </source>
</evidence>
<name>A0ABY9VV54_9BACI</name>
<proteinExistence type="predicted"/>
<dbReference type="InterPro" id="IPR024466">
    <property type="entry name" value="CHP02679_N"/>
</dbReference>
<dbReference type="InterPro" id="IPR024465">
    <property type="entry name" value="DUF2399"/>
</dbReference>
<sequence length="431" mass="48903">MNSRVRVFLEEPGFMKLFSLFREKYRSLGRVGGFVSLKGFKEAEIDAIAGFLGLSAAALVGKGRVGLVQFESELGNTGYTDFTLVELLEEVFQEPLLSKKEELEHALKVEKDFLESLRLEIPKAGWWIDWLIQKGPDTRWIWSIYKQNEVLLSELINKVTKAFLTLPAKGEFERLPFFAQRTTGNPHFFDVSETGGRLLVHILAVYKKTFQEHEFLFPKSTEEINDLLAEFGLLRDDLWNFVTVQGLIASSSAGVHPVWEAAVHTQTVLNVPMKELAKVEKIIPASGRMVWIVENSSVASTMMDAVPDAPIICTHGQLRAAGWRLLDQLAEAGCTLYYSGDLDPEGILIADRMKKRYLDKLILWRMNGDAYEESMSEEDISDRVLKLNGVNPTNWNEIIELMRDKKKAGYQEALVELLISDIKEAQERDLK</sequence>
<organism evidence="3 4">
    <name type="scientific">Mesobacillus jeotgali</name>
    <dbReference type="NCBI Taxonomy" id="129985"/>
    <lineage>
        <taxon>Bacteria</taxon>
        <taxon>Bacillati</taxon>
        <taxon>Bacillota</taxon>
        <taxon>Bacilli</taxon>
        <taxon>Bacillales</taxon>
        <taxon>Bacillaceae</taxon>
        <taxon>Mesobacillus</taxon>
    </lineage>
</organism>
<dbReference type="Pfam" id="PF09664">
    <property type="entry name" value="DUF2399"/>
    <property type="match status" value="1"/>
</dbReference>
<evidence type="ECO:0000313" key="3">
    <source>
        <dbReference type="EMBL" id="WNF24871.1"/>
    </source>
</evidence>
<dbReference type="InterPro" id="IPR013495">
    <property type="entry name" value="CHP02679"/>
</dbReference>
<evidence type="ECO:0000259" key="2">
    <source>
        <dbReference type="Pfam" id="PF11796"/>
    </source>
</evidence>
<reference evidence="3 4" key="1">
    <citation type="submission" date="2023-09" db="EMBL/GenBank/DDBJ databases">
        <title>Microbial mechanism of fulvic acid promoting antimony reduction mineralization in rice fields.</title>
        <authorList>
            <person name="Chen G."/>
            <person name="Lan J."/>
        </authorList>
    </citation>
    <scope>NUCLEOTIDE SEQUENCE [LARGE SCALE GENOMIC DNA]</scope>
    <source>
        <strain evidence="3 4">PS1</strain>
    </source>
</reference>
<keyword evidence="4" id="KW-1185">Reference proteome</keyword>
<dbReference type="Pfam" id="PF11796">
    <property type="entry name" value="DUF3323"/>
    <property type="match status" value="1"/>
</dbReference>